<dbReference type="EMBL" id="UYRU01044184">
    <property type="protein sequence ID" value="VDK85689.1"/>
    <property type="molecule type" value="Genomic_DNA"/>
</dbReference>
<reference evidence="2 3" key="1">
    <citation type="submission" date="2018-11" db="EMBL/GenBank/DDBJ databases">
        <authorList>
            <consortium name="Pathogen Informatics"/>
        </authorList>
    </citation>
    <scope>NUCLEOTIDE SEQUENCE [LARGE SCALE GENOMIC DNA]</scope>
</reference>
<gene>
    <name evidence="2" type="ORF">DILT_LOCUS3742</name>
</gene>
<dbReference type="Pfam" id="PF26186">
    <property type="entry name" value="NPHP4_C2_3rd"/>
    <property type="match status" value="1"/>
</dbReference>
<organism evidence="2 3">
    <name type="scientific">Dibothriocephalus latus</name>
    <name type="common">Fish tapeworm</name>
    <name type="synonym">Diphyllobothrium latum</name>
    <dbReference type="NCBI Taxonomy" id="60516"/>
    <lineage>
        <taxon>Eukaryota</taxon>
        <taxon>Metazoa</taxon>
        <taxon>Spiralia</taxon>
        <taxon>Lophotrochozoa</taxon>
        <taxon>Platyhelminthes</taxon>
        <taxon>Cestoda</taxon>
        <taxon>Eucestoda</taxon>
        <taxon>Diphyllobothriidea</taxon>
        <taxon>Diphyllobothriidae</taxon>
        <taxon>Dibothriocephalus</taxon>
    </lineage>
</organism>
<keyword evidence="3" id="KW-1185">Reference proteome</keyword>
<name>A0A3P6TQL8_DIBLA</name>
<feature type="domain" description="NPHP4 C2-like" evidence="1">
    <location>
        <begin position="135"/>
        <end position="190"/>
    </location>
</feature>
<dbReference type="InterPro" id="IPR058765">
    <property type="entry name" value="NPHP4_C2-like"/>
</dbReference>
<evidence type="ECO:0000259" key="1">
    <source>
        <dbReference type="Pfam" id="PF26186"/>
    </source>
</evidence>
<accession>A0A3P6TQL8</accession>
<proteinExistence type="predicted"/>
<evidence type="ECO:0000313" key="3">
    <source>
        <dbReference type="Proteomes" id="UP000281553"/>
    </source>
</evidence>
<dbReference type="AlphaFoldDB" id="A0A3P6TQL8"/>
<dbReference type="OrthoDB" id="313446at2759"/>
<dbReference type="Proteomes" id="UP000281553">
    <property type="component" value="Unassembled WGS sequence"/>
</dbReference>
<protein>
    <recommendedName>
        <fullName evidence="1">NPHP4 C2-like domain-containing protein</fullName>
    </recommendedName>
</protein>
<sequence>MVRIDWLRAPAGLAQRVAWQRPDRERELDLMGRVIMSREFAEFRVPSQCIVRDPHCLSLLSISQNHNTHLYATFPHCNLLFILVRRFKRALILLFFLGCPFSLRLSEAQNEFSQLVGGKAFLIRNEVDAQTKPSIENPPGYCVSFNVDPLFLRLGEDERFLQFLLTSSVHLEIWSAESMMLIGTTSVALKVGIMPPF</sequence>
<evidence type="ECO:0000313" key="2">
    <source>
        <dbReference type="EMBL" id="VDK85689.1"/>
    </source>
</evidence>